<dbReference type="GO" id="GO:0003677">
    <property type="term" value="F:DNA binding"/>
    <property type="evidence" value="ECO:0007669"/>
    <property type="project" value="UniProtKB-KW"/>
</dbReference>
<dbReference type="Gene3D" id="3.40.50.2300">
    <property type="match status" value="1"/>
</dbReference>
<dbReference type="CDD" id="cd17535">
    <property type="entry name" value="REC_NarL-like"/>
    <property type="match status" value="1"/>
</dbReference>
<dbReference type="PROSITE" id="PS50110">
    <property type="entry name" value="RESPONSE_REGULATORY"/>
    <property type="match status" value="1"/>
</dbReference>
<gene>
    <name evidence="8" type="ORF">F8A88_13260</name>
</gene>
<evidence type="ECO:0000259" key="7">
    <source>
        <dbReference type="PROSITE" id="PS50110"/>
    </source>
</evidence>
<feature type="modified residue" description="4-aspartylphosphate" evidence="5">
    <location>
        <position position="53"/>
    </location>
</feature>
<evidence type="ECO:0000313" key="8">
    <source>
        <dbReference type="EMBL" id="KAB1440906.1"/>
    </source>
</evidence>
<organism evidence="8 9">
    <name type="scientific">Pseudodesulfovibrio senegalensis</name>
    <dbReference type="NCBI Taxonomy" id="1721087"/>
    <lineage>
        <taxon>Bacteria</taxon>
        <taxon>Pseudomonadati</taxon>
        <taxon>Thermodesulfobacteriota</taxon>
        <taxon>Desulfovibrionia</taxon>
        <taxon>Desulfovibrionales</taxon>
        <taxon>Desulfovibrionaceae</taxon>
    </lineage>
</organism>
<dbReference type="RefSeq" id="WP_151151650.1">
    <property type="nucleotide sequence ID" value="NZ_WAIE01000006.1"/>
</dbReference>
<evidence type="ECO:0000256" key="2">
    <source>
        <dbReference type="ARBA" id="ARBA00023015"/>
    </source>
</evidence>
<dbReference type="SMART" id="SM00421">
    <property type="entry name" value="HTH_LUXR"/>
    <property type="match status" value="1"/>
</dbReference>
<evidence type="ECO:0000259" key="6">
    <source>
        <dbReference type="PROSITE" id="PS50043"/>
    </source>
</evidence>
<dbReference type="InterPro" id="IPR016032">
    <property type="entry name" value="Sig_transdc_resp-reg_C-effctor"/>
</dbReference>
<evidence type="ECO:0000256" key="5">
    <source>
        <dbReference type="PROSITE-ProRule" id="PRU00169"/>
    </source>
</evidence>
<dbReference type="OrthoDB" id="9780312at2"/>
<dbReference type="SUPFAM" id="SSF52172">
    <property type="entry name" value="CheY-like"/>
    <property type="match status" value="1"/>
</dbReference>
<dbReference type="GO" id="GO:0000160">
    <property type="term" value="P:phosphorelay signal transduction system"/>
    <property type="evidence" value="ECO:0007669"/>
    <property type="project" value="InterPro"/>
</dbReference>
<dbReference type="PANTHER" id="PTHR43214:SF41">
    <property type="entry name" value="NITRATE_NITRITE RESPONSE REGULATOR PROTEIN NARP"/>
    <property type="match status" value="1"/>
</dbReference>
<keyword evidence="2" id="KW-0805">Transcription regulation</keyword>
<protein>
    <submittedName>
        <fullName evidence="8">Response regulator transcription factor</fullName>
    </submittedName>
</protein>
<dbReference type="CDD" id="cd06170">
    <property type="entry name" value="LuxR_C_like"/>
    <property type="match status" value="1"/>
</dbReference>
<dbReference type="InterPro" id="IPR058245">
    <property type="entry name" value="NreC/VraR/RcsB-like_REC"/>
</dbReference>
<dbReference type="InterPro" id="IPR000792">
    <property type="entry name" value="Tscrpt_reg_LuxR_C"/>
</dbReference>
<dbReference type="Proteomes" id="UP000438699">
    <property type="component" value="Unassembled WGS sequence"/>
</dbReference>
<dbReference type="InterPro" id="IPR011006">
    <property type="entry name" value="CheY-like_superfamily"/>
</dbReference>
<evidence type="ECO:0000256" key="3">
    <source>
        <dbReference type="ARBA" id="ARBA00023125"/>
    </source>
</evidence>
<sequence length="220" mass="24227">MRVMIVDDHPLFREGLKAIVREAEGFSVVAEAGSGTEAMDRALEHRPDIVLMDIALPSKSGIQTIAELRSKLPNTKYVVISMHSEADYIVEAFRAGANGYMIKKSAGTQLLEGLKSVASGGMFLDSALSAEVMQRLVNLSDEDEGENDPVSLLTSRERQVMQHVVEGKTTREIAEELFISPKTVENHRANMMRKLGFSSTVELLRFAARTGVIDLDTWSS</sequence>
<dbReference type="PANTHER" id="PTHR43214">
    <property type="entry name" value="TWO-COMPONENT RESPONSE REGULATOR"/>
    <property type="match status" value="1"/>
</dbReference>
<evidence type="ECO:0000256" key="1">
    <source>
        <dbReference type="ARBA" id="ARBA00022553"/>
    </source>
</evidence>
<accession>A0A6N6N0W5</accession>
<feature type="domain" description="Response regulatory" evidence="7">
    <location>
        <begin position="2"/>
        <end position="118"/>
    </location>
</feature>
<evidence type="ECO:0000313" key="9">
    <source>
        <dbReference type="Proteomes" id="UP000438699"/>
    </source>
</evidence>
<dbReference type="SMART" id="SM00448">
    <property type="entry name" value="REC"/>
    <property type="match status" value="1"/>
</dbReference>
<dbReference type="Pfam" id="PF00072">
    <property type="entry name" value="Response_reg"/>
    <property type="match status" value="1"/>
</dbReference>
<keyword evidence="1 5" id="KW-0597">Phosphoprotein</keyword>
<keyword evidence="3" id="KW-0238">DNA-binding</keyword>
<dbReference type="SUPFAM" id="SSF46894">
    <property type="entry name" value="C-terminal effector domain of the bipartite response regulators"/>
    <property type="match status" value="1"/>
</dbReference>
<feature type="domain" description="HTH luxR-type" evidence="6">
    <location>
        <begin position="146"/>
        <end position="211"/>
    </location>
</feature>
<comment type="caution">
    <text evidence="8">The sequence shown here is derived from an EMBL/GenBank/DDBJ whole genome shotgun (WGS) entry which is preliminary data.</text>
</comment>
<keyword evidence="9" id="KW-1185">Reference proteome</keyword>
<dbReference type="AlphaFoldDB" id="A0A6N6N0W5"/>
<dbReference type="EMBL" id="WAIE01000006">
    <property type="protein sequence ID" value="KAB1440906.1"/>
    <property type="molecule type" value="Genomic_DNA"/>
</dbReference>
<keyword evidence="4" id="KW-0804">Transcription</keyword>
<dbReference type="GO" id="GO:0006355">
    <property type="term" value="P:regulation of DNA-templated transcription"/>
    <property type="evidence" value="ECO:0007669"/>
    <property type="project" value="InterPro"/>
</dbReference>
<dbReference type="InterPro" id="IPR039420">
    <property type="entry name" value="WalR-like"/>
</dbReference>
<dbReference type="PROSITE" id="PS00622">
    <property type="entry name" value="HTH_LUXR_1"/>
    <property type="match status" value="1"/>
</dbReference>
<reference evidence="8 9" key="1">
    <citation type="journal article" date="2017" name="Int. J. Syst. Evol. Microbiol.">
        <title>Desulfovibrio senegalensis sp. nov., a mesophilic sulfate reducer isolated from marine sediment.</title>
        <authorList>
            <person name="Thioye A."/>
            <person name="Gam Z.B.A."/>
            <person name="Mbengue M."/>
            <person name="Cayol J.L."/>
            <person name="Joseph-Bartoli M."/>
            <person name="Toure-Kane C."/>
            <person name="Labat M."/>
        </authorList>
    </citation>
    <scope>NUCLEOTIDE SEQUENCE [LARGE SCALE GENOMIC DNA]</scope>
    <source>
        <strain evidence="8 9">DSM 101509</strain>
    </source>
</reference>
<name>A0A6N6N0W5_9BACT</name>
<dbReference type="InterPro" id="IPR001789">
    <property type="entry name" value="Sig_transdc_resp-reg_receiver"/>
</dbReference>
<dbReference type="PROSITE" id="PS50043">
    <property type="entry name" value="HTH_LUXR_2"/>
    <property type="match status" value="1"/>
</dbReference>
<dbReference type="Pfam" id="PF00196">
    <property type="entry name" value="GerE"/>
    <property type="match status" value="1"/>
</dbReference>
<evidence type="ECO:0000256" key="4">
    <source>
        <dbReference type="ARBA" id="ARBA00023163"/>
    </source>
</evidence>
<proteinExistence type="predicted"/>
<dbReference type="PRINTS" id="PR00038">
    <property type="entry name" value="HTHLUXR"/>
</dbReference>